<sequence length="2136" mass="244241">MRRPLHMIAQAESEASLMRKLRDAPKDNNYRYTEEARINLLRDLTSTLANNKYENFKYFFPNGPPTEQTLAAWNMSAAQGAVEGAEYSAAARGKPCGHILKSGEATYRCKTCSLDETCVLCGKCFEASDHTGHVVLVSISPGNSGCCDCGDKEAWATPVKCAIHWPNDNSSSGVAEDSTKIPEDLEKSIQCTIARAIDYICDVISCSPEQLRLAKTKEEIEKDARTSQLTSRYFQDEENCKDLEYALILWNDEKHTIDEVEDQVARACKQTKAFGKLRAQETDFMGRSIITYSHDIDELLRISTIIEQIKVTVTIRSARDTYREQMCGTIIEWLGDIAGCSTGKDNNILRKTICEELLEVWRVGSRASNTEIGKKGIDDHALEEELANMLGTRVLPIEDMAPADIESDDMDLDVQADAEADGDGDEEGDGEPGDMVGDDFEEGIQISDEQRIREAIEDEIREREPLVPDRSDDDVDMVGRFDYRPWHGFGRRPPMTAPGEIASRLAQAATGGVRSPEHNIEPLFTGMPKIPHTPGDHHARRQGPPAPQYWLEKPDGYIPRHPMLPREDLRQRVRLDWLILFDLRLWKKARVNLRDLYISTVVAIPEFKRILGLRFAGLYTILSQLYLIPDREPDHSIINLSLQILTTPSITTEVVDRGNFLTNLMAILYTFLTTRQVGHAHDVNKEAILAFDAGSLQNRRMFHFFQDMRYLFGSSYVQGRLRKEERYTLQFLDLVRLHQGICPNVRAVGEHVEYEVEAWISASLITREICKLARQFAEAFKWSDDPFDNSLQRTIATVARYAIVYSMGWERLRFHQAELKSDTTFISLGKYQFDQQAYGRGIEYRVVDYKVEKQPISFHHALHYTLSWLIEAGKATPVTDLKTFLMPEWDSLKAQIREYELEDLVLAMFDFPLRVCVWLSQMKAGMWVRNGFSLRHQMQAYRNVSQRDLTHNRDIFLLQTALVTIDPARMLINMVERFGLHRWIQGDFKPPIGHEEMQILDMAEDFLHLLIVLLSDRLPLIPLQEEPDIHILKLKREIVHILCFKPIQFSELCVRLPERLQDHEMFQEVLSEMSIYRAPEGLSDSGTFELKESYQDEVDPYIMQFSKNQREETESNYCARISKKTGQPQSEVVFEPKLRQVKTGMFTEISAFTRTPVFAQAICYSLTYALRFKSWTPSIQDTRVETFLQVCLHLCQLAVIEDISIEGSEDNDSFILHALNRTAQDAFDPLDEQTKKEKWTIVTILHRLAEMEPFKVCHPKINNVLQRMRRKKPAAFDAAGEWAYEMGEKMDTEVEQTSKDAEAERKKQLAKERQAKIMAQMKQQQQNFLNASGFDFVDDDFTDSEDDHYMDTEEEQKKWWKYPTGTCILCQEEMNDSRLYGTLALVTDTNILRQTPLADSNYMYEILKTPDSLDRPADDIRPFGVASMNRDSVKKLAADGSEVIAKRQGLGQGFPPESVKRGPVAVGCSHIMHFSCFEHYYDSTKRRHPHQIARQHPERLKLKEFICPLCKALGNAFLPIIWKSKEESAVGVLQPAENFDIWLGQRIGPMVSRLEKSVAKGDIVRSQELFRVYGSTSMITPLANKLDHLKIVHVGPVVVDQSTPFGPGRAGPSYNFGERLDTSQILPTPIHTEIDELHKIYRRLRDTLKSNRIASKYNSIDLKDDEVDPPPELTHCDSLVRILGYTISSVEISQRGIGSEPGSTLLDKISQQVLTHLRILSETIFSYITVGGLQHHTKNSTLQQFNDIQQEQMQQLFVGHPQICDEKTKQKVILDMEPLLSTDLFVFLAECSLCLIPALNLEVMHIVRLCYIAEIVKATVTLKTSGPDQFTRKWGRAALERYETAEGYIPYTDTQLETFRSFVNLLGQYHQDWDKDCASSTFPWEIFRTLVAKYTTPFLRKTVILLHTRYGILFPNTGLDDIEDIFDTEQSRLSKALGLPDLDEIFQYCLGDTKDGGFMRFMIAGWCRHYDVRYKIPSSLPHPSIFELVGLPLNFDTLVEEAMKRRCLKTGKDLTDPTVCLFCGEIFCSQAFCCLEGGKGGCNQHLARCGKDIGLFINIRKCCVLYLHNGHGSFAAAPYLDKHGETDYGLRRNRQLFLNQRRYDALLRTTWLQHGIPSIISRKLEADINNGGWETM</sequence>
<dbReference type="InterPro" id="IPR042065">
    <property type="entry name" value="E3_ELL-like"/>
</dbReference>
<dbReference type="InterPro" id="IPR055194">
    <property type="entry name" value="UBR1-like_WH"/>
</dbReference>
<dbReference type="SMART" id="SM00396">
    <property type="entry name" value="ZnF_UBR1"/>
    <property type="match status" value="1"/>
</dbReference>
<feature type="zinc finger region" description="UBR-type" evidence="8">
    <location>
        <begin position="94"/>
        <end position="166"/>
    </location>
</feature>
<comment type="pathway">
    <text evidence="9">Protein modification; protein ubiquitination.</text>
</comment>
<dbReference type="CDD" id="cd16482">
    <property type="entry name" value="RING-H2_UBR1-like"/>
    <property type="match status" value="1"/>
</dbReference>
<evidence type="ECO:0000256" key="2">
    <source>
        <dbReference type="ARBA" id="ARBA00022679"/>
    </source>
</evidence>
<feature type="region of interest" description="Disordered" evidence="10">
    <location>
        <begin position="418"/>
        <end position="439"/>
    </location>
</feature>
<evidence type="ECO:0000259" key="11">
    <source>
        <dbReference type="PROSITE" id="PS51157"/>
    </source>
</evidence>
<proteinExistence type="inferred from homology"/>
<dbReference type="FunFam" id="2.10.110.30:FF:000001">
    <property type="entry name" value="E3 ubiquitin-protein ligase UBR2 isoform 1"/>
    <property type="match status" value="1"/>
</dbReference>
<dbReference type="CDD" id="cd19673">
    <property type="entry name" value="UBR-box_UBR3"/>
    <property type="match status" value="1"/>
</dbReference>
<keyword evidence="6 9" id="KW-0862">Zinc</keyword>
<evidence type="ECO:0000256" key="4">
    <source>
        <dbReference type="ARBA" id="ARBA00022771"/>
    </source>
</evidence>
<dbReference type="GO" id="GO:0016567">
    <property type="term" value="P:protein ubiquitination"/>
    <property type="evidence" value="ECO:0007669"/>
    <property type="project" value="UniProtKB-UniRule"/>
</dbReference>
<dbReference type="FunCoup" id="A0A3N4KDY9">
    <property type="interactions" value="682"/>
</dbReference>
<organism evidence="12 13">
    <name type="scientific">Morchella conica CCBAS932</name>
    <dbReference type="NCBI Taxonomy" id="1392247"/>
    <lineage>
        <taxon>Eukaryota</taxon>
        <taxon>Fungi</taxon>
        <taxon>Dikarya</taxon>
        <taxon>Ascomycota</taxon>
        <taxon>Pezizomycotina</taxon>
        <taxon>Pezizomycetes</taxon>
        <taxon>Pezizales</taxon>
        <taxon>Morchellaceae</taxon>
        <taxon>Morchella</taxon>
    </lineage>
</organism>
<dbReference type="Proteomes" id="UP000277580">
    <property type="component" value="Unassembled WGS sequence"/>
</dbReference>
<evidence type="ECO:0000256" key="1">
    <source>
        <dbReference type="ARBA" id="ARBA00000900"/>
    </source>
</evidence>
<dbReference type="InterPro" id="IPR036390">
    <property type="entry name" value="WH_DNA-bd_sf"/>
</dbReference>
<evidence type="ECO:0000256" key="9">
    <source>
        <dbReference type="RuleBase" id="RU366018"/>
    </source>
</evidence>
<dbReference type="Gene3D" id="1.10.10.2670">
    <property type="entry name" value="E3 ubiquitin-protein ligase"/>
    <property type="match status" value="1"/>
</dbReference>
<dbReference type="Pfam" id="PF18995">
    <property type="entry name" value="PRT6_C"/>
    <property type="match status" value="1"/>
</dbReference>
<accession>A0A3N4KDY9</accession>
<evidence type="ECO:0000256" key="10">
    <source>
        <dbReference type="SAM" id="MobiDB-lite"/>
    </source>
</evidence>
<keyword evidence="4 9" id="KW-0863">Zinc-finger</keyword>
<dbReference type="EC" id="2.3.2.27" evidence="9"/>
<evidence type="ECO:0000256" key="5">
    <source>
        <dbReference type="ARBA" id="ARBA00022786"/>
    </source>
</evidence>
<dbReference type="OrthoDB" id="26387at2759"/>
<dbReference type="GO" id="GO:0061630">
    <property type="term" value="F:ubiquitin protein ligase activity"/>
    <property type="evidence" value="ECO:0007669"/>
    <property type="project" value="UniProtKB-UniRule"/>
</dbReference>
<comment type="function">
    <text evidence="9">Ubiquitin ligase protein which is a component of the N-end rule pathway. Recognizes and binds to proteins bearing specific N-terminal residues that are destabilizing according to the N-end rule, leading to their ubiquitination and subsequent degradation.</text>
</comment>
<dbReference type="InterPro" id="IPR044046">
    <property type="entry name" value="E3_ligase_UBR-like_C"/>
</dbReference>
<dbReference type="PANTHER" id="PTHR21497:SF24">
    <property type="entry name" value="E3 UBIQUITIN-PROTEIN LIGASE UBR1"/>
    <property type="match status" value="1"/>
</dbReference>
<evidence type="ECO:0000256" key="6">
    <source>
        <dbReference type="ARBA" id="ARBA00022833"/>
    </source>
</evidence>
<dbReference type="GO" id="GO:0071596">
    <property type="term" value="P:ubiquitin-dependent protein catabolic process via the N-end rule pathway"/>
    <property type="evidence" value="ECO:0007669"/>
    <property type="project" value="UniProtKB-UniRule"/>
</dbReference>
<dbReference type="Gene3D" id="2.10.110.30">
    <property type="match status" value="1"/>
</dbReference>
<keyword evidence="2 9" id="KW-0808">Transferase</keyword>
<evidence type="ECO:0000313" key="13">
    <source>
        <dbReference type="Proteomes" id="UP000277580"/>
    </source>
</evidence>
<dbReference type="InParanoid" id="A0A3N4KDY9"/>
<dbReference type="Pfam" id="PF02207">
    <property type="entry name" value="zf-UBR"/>
    <property type="match status" value="1"/>
</dbReference>
<keyword evidence="5 9" id="KW-0833">Ubl conjugation pathway</keyword>
<keyword evidence="13" id="KW-1185">Reference proteome</keyword>
<dbReference type="GO" id="GO:0005737">
    <property type="term" value="C:cytoplasm"/>
    <property type="evidence" value="ECO:0007669"/>
    <property type="project" value="TreeGrafter"/>
</dbReference>
<dbReference type="InterPro" id="IPR003126">
    <property type="entry name" value="Znf_UBR"/>
</dbReference>
<feature type="domain" description="UBR-type" evidence="11">
    <location>
        <begin position="94"/>
        <end position="166"/>
    </location>
</feature>
<comment type="similarity">
    <text evidence="7 9">Belongs to the E3 ubiquitin-protein ligase UBR1-like family.</text>
</comment>
<dbReference type="SUPFAM" id="SSF46785">
    <property type="entry name" value="Winged helix' DNA-binding domain"/>
    <property type="match status" value="1"/>
</dbReference>
<comment type="catalytic activity">
    <reaction evidence="1 9">
        <text>S-ubiquitinyl-[E2 ubiquitin-conjugating enzyme]-L-cysteine + [acceptor protein]-L-lysine = [E2 ubiquitin-conjugating enzyme]-L-cysteine + N(6)-ubiquitinyl-[acceptor protein]-L-lysine.</text>
        <dbReference type="EC" id="2.3.2.27"/>
    </reaction>
</comment>
<evidence type="ECO:0000256" key="3">
    <source>
        <dbReference type="ARBA" id="ARBA00022723"/>
    </source>
</evidence>
<dbReference type="PROSITE" id="PS51157">
    <property type="entry name" value="ZF_UBR"/>
    <property type="match status" value="1"/>
</dbReference>
<evidence type="ECO:0000313" key="12">
    <source>
        <dbReference type="EMBL" id="RPB08700.1"/>
    </source>
</evidence>
<reference evidence="12 13" key="1">
    <citation type="journal article" date="2018" name="Nat. Ecol. Evol.">
        <title>Pezizomycetes genomes reveal the molecular basis of ectomycorrhizal truffle lifestyle.</title>
        <authorList>
            <person name="Murat C."/>
            <person name="Payen T."/>
            <person name="Noel B."/>
            <person name="Kuo A."/>
            <person name="Morin E."/>
            <person name="Chen J."/>
            <person name="Kohler A."/>
            <person name="Krizsan K."/>
            <person name="Balestrini R."/>
            <person name="Da Silva C."/>
            <person name="Montanini B."/>
            <person name="Hainaut M."/>
            <person name="Levati E."/>
            <person name="Barry K.W."/>
            <person name="Belfiori B."/>
            <person name="Cichocki N."/>
            <person name="Clum A."/>
            <person name="Dockter R.B."/>
            <person name="Fauchery L."/>
            <person name="Guy J."/>
            <person name="Iotti M."/>
            <person name="Le Tacon F."/>
            <person name="Lindquist E.A."/>
            <person name="Lipzen A."/>
            <person name="Malagnac F."/>
            <person name="Mello A."/>
            <person name="Molinier V."/>
            <person name="Miyauchi S."/>
            <person name="Poulain J."/>
            <person name="Riccioni C."/>
            <person name="Rubini A."/>
            <person name="Sitrit Y."/>
            <person name="Splivallo R."/>
            <person name="Traeger S."/>
            <person name="Wang M."/>
            <person name="Zifcakova L."/>
            <person name="Wipf D."/>
            <person name="Zambonelli A."/>
            <person name="Paolocci F."/>
            <person name="Nowrousian M."/>
            <person name="Ottonello S."/>
            <person name="Baldrian P."/>
            <person name="Spatafora J.W."/>
            <person name="Henrissat B."/>
            <person name="Nagy L.G."/>
            <person name="Aury J.M."/>
            <person name="Wincker P."/>
            <person name="Grigoriev I.V."/>
            <person name="Bonfante P."/>
            <person name="Martin F.M."/>
        </authorList>
    </citation>
    <scope>NUCLEOTIDE SEQUENCE [LARGE SCALE GENOMIC DNA]</scope>
    <source>
        <strain evidence="12 13">CCBAS932</strain>
    </source>
</reference>
<evidence type="ECO:0000256" key="8">
    <source>
        <dbReference type="PROSITE-ProRule" id="PRU00508"/>
    </source>
</evidence>
<dbReference type="EMBL" id="ML119160">
    <property type="protein sequence ID" value="RPB08700.1"/>
    <property type="molecule type" value="Genomic_DNA"/>
</dbReference>
<dbReference type="PANTHER" id="PTHR21497">
    <property type="entry name" value="UBIQUITIN LIGASE E3 ALPHA-RELATED"/>
    <property type="match status" value="1"/>
</dbReference>
<dbReference type="STRING" id="1392247.A0A3N4KDY9"/>
<dbReference type="GO" id="GO:0008270">
    <property type="term" value="F:zinc ion binding"/>
    <property type="evidence" value="ECO:0007669"/>
    <property type="project" value="UniProtKB-UniRule"/>
</dbReference>
<dbReference type="UniPathway" id="UPA00143"/>
<dbReference type="GO" id="GO:0000151">
    <property type="term" value="C:ubiquitin ligase complex"/>
    <property type="evidence" value="ECO:0007669"/>
    <property type="project" value="TreeGrafter"/>
</dbReference>
<protein>
    <recommendedName>
        <fullName evidence="9">E3 ubiquitin-protein ligase</fullName>
        <ecNumber evidence="9">2.3.2.27</ecNumber>
    </recommendedName>
</protein>
<dbReference type="InterPro" id="IPR039164">
    <property type="entry name" value="UBR1-like"/>
</dbReference>
<name>A0A3N4KDY9_9PEZI</name>
<dbReference type="Pfam" id="PF22960">
    <property type="entry name" value="WHD_UBR1"/>
    <property type="match status" value="1"/>
</dbReference>
<gene>
    <name evidence="12" type="ORF">P167DRAFT_608559</name>
</gene>
<keyword evidence="3 9" id="KW-0479">Metal-binding</keyword>
<evidence type="ECO:0000256" key="7">
    <source>
        <dbReference type="ARBA" id="ARBA00046341"/>
    </source>
</evidence>